<evidence type="ECO:0008006" key="6">
    <source>
        <dbReference type="Google" id="ProtNLM"/>
    </source>
</evidence>
<dbReference type="EMBL" id="JAQQWM010000003">
    <property type="protein sequence ID" value="KAK8072355.1"/>
    <property type="molecule type" value="Genomic_DNA"/>
</dbReference>
<sequence length="296" mass="32380">MRLILFLLLLGTFCELSYQIGFARPAFVVPLKAGGSPNMLWKIGDVERIEFDTPWLEYTIEFWQQSLLGGGARLASKPVYQLISPETRGQELPQVINWTVTTDEFDINDSPTFFFWLKEIRDSKDKKPARQSSAYFNITETPADTSPTTNQFPSTASTATSTTSSETYLPSSSTSNVSVNQPTATKNNEPSVTASGQRSSNQQSMDLSTGATLSIGAGVGVISLAAIACTVMLFLNRKKGGRTPGSGSGVLSIPTFPNQTQQQQYQRQQSILPPPYGMAETFTANEPPKESTPYYI</sequence>
<keyword evidence="2" id="KW-0472">Membrane</keyword>
<feature type="chain" id="PRO_5047482541" description="Mid2 domain-containing protein" evidence="3">
    <location>
        <begin position="20"/>
        <end position="296"/>
    </location>
</feature>
<organism evidence="4 5">
    <name type="scientific">Apiospora saccharicola</name>
    <dbReference type="NCBI Taxonomy" id="335842"/>
    <lineage>
        <taxon>Eukaryota</taxon>
        <taxon>Fungi</taxon>
        <taxon>Dikarya</taxon>
        <taxon>Ascomycota</taxon>
        <taxon>Pezizomycotina</taxon>
        <taxon>Sordariomycetes</taxon>
        <taxon>Xylariomycetidae</taxon>
        <taxon>Amphisphaeriales</taxon>
        <taxon>Apiosporaceae</taxon>
        <taxon>Apiospora</taxon>
    </lineage>
</organism>
<accession>A0ABR1VM70</accession>
<keyword evidence="5" id="KW-1185">Reference proteome</keyword>
<feature type="transmembrane region" description="Helical" evidence="2">
    <location>
        <begin position="213"/>
        <end position="235"/>
    </location>
</feature>
<proteinExistence type="predicted"/>
<keyword evidence="3" id="KW-0732">Signal</keyword>
<evidence type="ECO:0000256" key="3">
    <source>
        <dbReference type="SAM" id="SignalP"/>
    </source>
</evidence>
<evidence type="ECO:0000256" key="2">
    <source>
        <dbReference type="SAM" id="Phobius"/>
    </source>
</evidence>
<keyword evidence="2" id="KW-0812">Transmembrane</keyword>
<keyword evidence="2" id="KW-1133">Transmembrane helix</keyword>
<feature type="compositionally biased region" description="Polar residues" evidence="1">
    <location>
        <begin position="135"/>
        <end position="153"/>
    </location>
</feature>
<evidence type="ECO:0000313" key="4">
    <source>
        <dbReference type="EMBL" id="KAK8072355.1"/>
    </source>
</evidence>
<comment type="caution">
    <text evidence="4">The sequence shown here is derived from an EMBL/GenBank/DDBJ whole genome shotgun (WGS) entry which is preliminary data.</text>
</comment>
<evidence type="ECO:0000256" key="1">
    <source>
        <dbReference type="SAM" id="MobiDB-lite"/>
    </source>
</evidence>
<name>A0ABR1VM70_9PEZI</name>
<dbReference type="Proteomes" id="UP001446871">
    <property type="component" value="Unassembled WGS sequence"/>
</dbReference>
<feature type="compositionally biased region" description="Low complexity" evidence="1">
    <location>
        <begin position="154"/>
        <end position="175"/>
    </location>
</feature>
<evidence type="ECO:0000313" key="5">
    <source>
        <dbReference type="Proteomes" id="UP001446871"/>
    </source>
</evidence>
<gene>
    <name evidence="4" type="ORF">PG996_005703</name>
</gene>
<feature type="signal peptide" evidence="3">
    <location>
        <begin position="1"/>
        <end position="19"/>
    </location>
</feature>
<feature type="compositionally biased region" description="Polar residues" evidence="1">
    <location>
        <begin position="176"/>
        <end position="205"/>
    </location>
</feature>
<protein>
    <recommendedName>
        <fullName evidence="6">Mid2 domain-containing protein</fullName>
    </recommendedName>
</protein>
<reference evidence="4 5" key="1">
    <citation type="submission" date="2023-01" db="EMBL/GenBank/DDBJ databases">
        <title>Analysis of 21 Apiospora genomes using comparative genomics revels a genus with tremendous synthesis potential of carbohydrate active enzymes and secondary metabolites.</title>
        <authorList>
            <person name="Sorensen T."/>
        </authorList>
    </citation>
    <scope>NUCLEOTIDE SEQUENCE [LARGE SCALE GENOMIC DNA]</scope>
    <source>
        <strain evidence="4 5">CBS 83171</strain>
    </source>
</reference>
<feature type="region of interest" description="Disordered" evidence="1">
    <location>
        <begin position="135"/>
        <end position="205"/>
    </location>
</feature>